<dbReference type="Proteomes" id="UP001501940">
    <property type="component" value="Chromosome 19"/>
</dbReference>
<dbReference type="PANTHER" id="PTHR12044:SF14">
    <property type="entry name" value="MEIOTIC DOUBLE-STRANDED BREAK FORMATION PROTEIN 1"/>
    <property type="match status" value="1"/>
</dbReference>
<proteinExistence type="predicted"/>
<reference evidence="1 2" key="1">
    <citation type="submission" date="2022-01" db="EMBL/GenBank/DDBJ databases">
        <title>A chromosome-scale genome assembly of the false clownfish, Amphiprion ocellaris.</title>
        <authorList>
            <person name="Ryu T."/>
        </authorList>
    </citation>
    <scope>NUCLEOTIDE SEQUENCE [LARGE SCALE GENOMIC DNA]</scope>
</reference>
<evidence type="ECO:0000313" key="1">
    <source>
        <dbReference type="Ensembl" id="ENSAOCP00000054472.1"/>
    </source>
</evidence>
<name>A0AAQ5YNQ7_AMPOC</name>
<sequence>EDGALYPLGSRGARCLSTALSGLILQKHELLLRASVNCLSSLLGFLQRKSPTTAKCVVCQPWSRFLLHCLLSSGENCLLHPAILRLIALLLQDSSTTVLLEPDLLRVMEAVERRGVKELSQESAQALRLLLTQIQSSVLLPTGEHKQRVENMIEALGPQMPVVNSSPSISSNLLRVGDVSICLSDFTLNSV</sequence>
<protein>
    <recommendedName>
        <fullName evidence="3">Meiosis inhibitor 1</fullName>
    </recommendedName>
</protein>
<reference evidence="1" key="2">
    <citation type="submission" date="2025-08" db="UniProtKB">
        <authorList>
            <consortium name="Ensembl"/>
        </authorList>
    </citation>
    <scope>IDENTIFICATION</scope>
</reference>
<keyword evidence="2" id="KW-1185">Reference proteome</keyword>
<dbReference type="AlphaFoldDB" id="A0AAQ5YNQ7"/>
<dbReference type="Ensembl" id="ENSAOCT00000073742.1">
    <property type="protein sequence ID" value="ENSAOCP00000054472.1"/>
    <property type="gene ID" value="ENSAOCG00000026475.1"/>
</dbReference>
<dbReference type="GeneTree" id="ENSGT00390000002077"/>
<accession>A0AAQ5YNQ7</accession>
<dbReference type="InterPro" id="IPR052133">
    <property type="entry name" value="Immune_Signaling-Apoptosis_Reg"/>
</dbReference>
<evidence type="ECO:0008006" key="3">
    <source>
        <dbReference type="Google" id="ProtNLM"/>
    </source>
</evidence>
<evidence type="ECO:0000313" key="2">
    <source>
        <dbReference type="Proteomes" id="UP001501940"/>
    </source>
</evidence>
<reference evidence="1" key="3">
    <citation type="submission" date="2025-09" db="UniProtKB">
        <authorList>
            <consortium name="Ensembl"/>
        </authorList>
    </citation>
    <scope>IDENTIFICATION</scope>
</reference>
<dbReference type="PANTHER" id="PTHR12044">
    <property type="entry name" value="BCL2 INTERACTING MEDIATOR OF CELL DEATH"/>
    <property type="match status" value="1"/>
</dbReference>
<dbReference type="GO" id="GO:0007127">
    <property type="term" value="P:meiosis I"/>
    <property type="evidence" value="ECO:0007669"/>
    <property type="project" value="TreeGrafter"/>
</dbReference>
<organism evidence="1 2">
    <name type="scientific">Amphiprion ocellaris</name>
    <name type="common">Clown anemonefish</name>
    <dbReference type="NCBI Taxonomy" id="80972"/>
    <lineage>
        <taxon>Eukaryota</taxon>
        <taxon>Metazoa</taxon>
        <taxon>Chordata</taxon>
        <taxon>Craniata</taxon>
        <taxon>Vertebrata</taxon>
        <taxon>Euteleostomi</taxon>
        <taxon>Actinopterygii</taxon>
        <taxon>Neopterygii</taxon>
        <taxon>Teleostei</taxon>
        <taxon>Neoteleostei</taxon>
        <taxon>Acanthomorphata</taxon>
        <taxon>Ovalentaria</taxon>
        <taxon>Pomacentridae</taxon>
        <taxon>Amphiprion</taxon>
    </lineage>
</organism>